<name>A0A0P9UHB9_9PSED</name>
<evidence type="ECO:0000313" key="3">
    <source>
        <dbReference type="Proteomes" id="UP000267908"/>
    </source>
</evidence>
<feature type="coiled-coil region" evidence="1">
    <location>
        <begin position="368"/>
        <end position="423"/>
    </location>
</feature>
<dbReference type="Gene3D" id="3.40.50.300">
    <property type="entry name" value="P-loop containing nucleotide triphosphate hydrolases"/>
    <property type="match status" value="1"/>
</dbReference>
<dbReference type="AlphaFoldDB" id="A0A0P9UHB9"/>
<comment type="caution">
    <text evidence="2">The sequence shown here is derived from an EMBL/GenBank/DDBJ whole genome shotgun (WGS) entry which is preliminary data.</text>
</comment>
<protein>
    <recommendedName>
        <fullName evidence="4">Rad50/SbcC-type AAA domain-containing protein</fullName>
    </recommendedName>
</protein>
<dbReference type="RefSeq" id="WP_057435328.1">
    <property type="nucleotide sequence ID" value="NZ_LJQH01000075.1"/>
</dbReference>
<evidence type="ECO:0000256" key="1">
    <source>
        <dbReference type="SAM" id="Coils"/>
    </source>
</evidence>
<accession>A0A0P9UHB9</accession>
<organism evidence="2 3">
    <name type="scientific">Pseudomonas syringae pv. delphinii</name>
    <dbReference type="NCBI Taxonomy" id="192088"/>
    <lineage>
        <taxon>Bacteria</taxon>
        <taxon>Pseudomonadati</taxon>
        <taxon>Pseudomonadota</taxon>
        <taxon>Gammaproteobacteria</taxon>
        <taxon>Pseudomonadales</taxon>
        <taxon>Pseudomonadaceae</taxon>
        <taxon>Pseudomonas</taxon>
    </lineage>
</organism>
<reference evidence="2 3" key="1">
    <citation type="submission" date="2018-08" db="EMBL/GenBank/DDBJ databases">
        <title>Recombination of ecologically and evolutionarily significant loci maintains genetic cohesion in the Pseudomonas syringae species complex.</title>
        <authorList>
            <person name="Dillon M."/>
            <person name="Thakur S."/>
            <person name="Almeida R.N.D."/>
            <person name="Weir B.S."/>
            <person name="Guttman D.S."/>
        </authorList>
    </citation>
    <scope>NUCLEOTIDE SEQUENCE [LARGE SCALE GENOMIC DNA]</scope>
    <source>
        <strain evidence="2 3">ICMP 4330</strain>
    </source>
</reference>
<dbReference type="Proteomes" id="UP000267908">
    <property type="component" value="Unassembled WGS sequence"/>
</dbReference>
<gene>
    <name evidence="2" type="ORF">ALQ28_00408</name>
</gene>
<feature type="coiled-coil region" evidence="1">
    <location>
        <begin position="291"/>
        <end position="321"/>
    </location>
</feature>
<proteinExistence type="predicted"/>
<sequence>MSAPYLSIARLSRRLTTGITEELTFQPGVNLLIGQPNTGKTKWLQMLDHLLGDPSSFESTFDEQLYEKYDAISAELVIGEHTLNVERRWKEPGSKSKVFVDGQPLSPRDFQHVLLDKLCIPLLHFPKGNPFSGQTWPELSFRMLLRHIYRQQRFWGGIADQQIDAEQHACMLQFLGLAEHIYTDEYGKLVEMKLSAERLKARREQYGATLSELAGDLLTAEGLDLTVNSEMVRLAEERIIGKLDDLHVQRNRTLTYGRDKVVATEARGRIDALSEKRATLIIEREELFIQAKATNERFEEMKRYRDDLNNELARLHRAEDAGAVFADLKVTHCPACDQPVAAQAVADVSCHLCHQHLPSDPMVEGMGAARLQFENDRLTGEMHEAESLLDVLEREAIRLARRHETLNEQLKAAETELAPARQAVSALVNEDLRAIDMSMGELNERQRQVQRLKGALELGEQLTAQIQEMETTIEPLQDQVDAKMRTTDFSHGEEMLAAGMSTYLNSLNTLKPKVWRHSAPDVNLSRSSFSIKVGTRRWSSALGGTDTLYFLMSYHYGLLSLSATPGYHYPGLTIIDLPGDFLGESVEDKENFIVQPFIDLLGQEAYAGAQVIITGASFQGLEGVHRNKLTKPYVG</sequence>
<evidence type="ECO:0000313" key="2">
    <source>
        <dbReference type="EMBL" id="RMP16322.1"/>
    </source>
</evidence>
<keyword evidence="1" id="KW-0175">Coiled coil</keyword>
<dbReference type="EMBL" id="RBQG01000082">
    <property type="protein sequence ID" value="RMP16322.1"/>
    <property type="molecule type" value="Genomic_DNA"/>
</dbReference>
<dbReference type="SUPFAM" id="SSF52540">
    <property type="entry name" value="P-loop containing nucleoside triphosphate hydrolases"/>
    <property type="match status" value="1"/>
</dbReference>
<evidence type="ECO:0008006" key="4">
    <source>
        <dbReference type="Google" id="ProtNLM"/>
    </source>
</evidence>
<dbReference type="InterPro" id="IPR027417">
    <property type="entry name" value="P-loop_NTPase"/>
</dbReference>